<dbReference type="CDD" id="cd02062">
    <property type="entry name" value="Nitro_FMN_reductase"/>
    <property type="match status" value="1"/>
</dbReference>
<dbReference type="InterPro" id="IPR000415">
    <property type="entry name" value="Nitroreductase-like"/>
</dbReference>
<proteinExistence type="inferred from homology"/>
<evidence type="ECO:0000313" key="6">
    <source>
        <dbReference type="Proteomes" id="UP000466517"/>
    </source>
</evidence>
<keyword evidence="6" id="KW-1185">Reference proteome</keyword>
<comment type="similarity">
    <text evidence="1">Belongs to the nitroreductase family.</text>
</comment>
<gene>
    <name evidence="5" type="ORF">MMAD_55630</name>
</gene>
<sequence length="212" mass="23519">MTLDLTTDELLSTTRSVRLRLDFETPVPRDVLSECLTLALQAPSASGAQGWRWVFVDDPEKKRALAEIYRANLAGSNRNTAGEASDQTPQQGRMAASGAHLVTHMQDAPFLLIPCLEGRVDRKSSAMSATFWASMMPAVWSFCLALRSRGLGTCWTTLHLFGNGERAAADVLNIPYDNYSQVGMFPIAYTLGVDFKPARRLEPERVTHWNGW</sequence>
<dbReference type="Pfam" id="PF00881">
    <property type="entry name" value="Nitroreductase"/>
    <property type="match status" value="1"/>
</dbReference>
<dbReference type="InterPro" id="IPR029479">
    <property type="entry name" value="Nitroreductase"/>
</dbReference>
<dbReference type="EMBL" id="AP022611">
    <property type="protein sequence ID" value="BBZ31268.1"/>
    <property type="molecule type" value="Genomic_DNA"/>
</dbReference>
<feature type="compositionally biased region" description="Polar residues" evidence="3">
    <location>
        <begin position="78"/>
        <end position="91"/>
    </location>
</feature>
<keyword evidence="2" id="KW-0560">Oxidoreductase</keyword>
<feature type="domain" description="Nitroreductase" evidence="4">
    <location>
        <begin position="14"/>
        <end position="189"/>
    </location>
</feature>
<protein>
    <submittedName>
        <fullName evidence="5">Oxidoreductase</fullName>
    </submittedName>
</protein>
<accession>A0A7I7XPV6</accession>
<dbReference type="KEGG" id="mmag:MMAD_55630"/>
<evidence type="ECO:0000313" key="5">
    <source>
        <dbReference type="EMBL" id="BBZ31268.1"/>
    </source>
</evidence>
<dbReference type="AlphaFoldDB" id="A0A7I7XPV6"/>
<dbReference type="Proteomes" id="UP000466517">
    <property type="component" value="Plasmid pJCM13574"/>
</dbReference>
<dbReference type="SUPFAM" id="SSF55469">
    <property type="entry name" value="FMN-dependent nitroreductase-like"/>
    <property type="match status" value="1"/>
</dbReference>
<dbReference type="PANTHER" id="PTHR43673">
    <property type="entry name" value="NAD(P)H NITROREDUCTASE YDGI-RELATED"/>
    <property type="match status" value="1"/>
</dbReference>
<evidence type="ECO:0000256" key="2">
    <source>
        <dbReference type="ARBA" id="ARBA00023002"/>
    </source>
</evidence>
<dbReference type="Gene3D" id="3.40.109.10">
    <property type="entry name" value="NADH Oxidase"/>
    <property type="match status" value="1"/>
</dbReference>
<evidence type="ECO:0000259" key="4">
    <source>
        <dbReference type="Pfam" id="PF00881"/>
    </source>
</evidence>
<name>A0A7I7XPV6_9MYCO</name>
<dbReference type="PANTHER" id="PTHR43673:SF10">
    <property type="entry name" value="NADH DEHYDROGENASE_NAD(P)H NITROREDUCTASE XCC3605-RELATED"/>
    <property type="match status" value="1"/>
</dbReference>
<evidence type="ECO:0000256" key="1">
    <source>
        <dbReference type="ARBA" id="ARBA00007118"/>
    </source>
</evidence>
<reference evidence="5 6" key="1">
    <citation type="journal article" date="2019" name="Emerg. Microbes Infect.">
        <title>Comprehensive subspecies identification of 175 nontuberculous mycobacteria species based on 7547 genomic profiles.</title>
        <authorList>
            <person name="Matsumoto Y."/>
            <person name="Kinjo T."/>
            <person name="Motooka D."/>
            <person name="Nabeya D."/>
            <person name="Jung N."/>
            <person name="Uechi K."/>
            <person name="Horii T."/>
            <person name="Iida T."/>
            <person name="Fujita J."/>
            <person name="Nakamura S."/>
        </authorList>
    </citation>
    <scope>NUCLEOTIDE SEQUENCE [LARGE SCALE GENOMIC DNA]</scope>
    <source>
        <strain evidence="5 6">JCM 13574</strain>
        <plasmid evidence="6">pjcm13574 dna</plasmid>
    </source>
</reference>
<dbReference type="GO" id="GO:0016491">
    <property type="term" value="F:oxidoreductase activity"/>
    <property type="evidence" value="ECO:0007669"/>
    <property type="project" value="UniProtKB-KW"/>
</dbReference>
<geneLocation type="plasmid" evidence="6">
    <name>pjcm13574 dna</name>
</geneLocation>
<evidence type="ECO:0000256" key="3">
    <source>
        <dbReference type="SAM" id="MobiDB-lite"/>
    </source>
</evidence>
<dbReference type="RefSeq" id="WP_163744774.1">
    <property type="nucleotide sequence ID" value="NZ_AP022611.1"/>
</dbReference>
<feature type="region of interest" description="Disordered" evidence="3">
    <location>
        <begin position="78"/>
        <end position="97"/>
    </location>
</feature>
<organism evidence="5 6">
    <name type="scientific">Mycolicibacterium madagascariense</name>
    <dbReference type="NCBI Taxonomy" id="212765"/>
    <lineage>
        <taxon>Bacteria</taxon>
        <taxon>Bacillati</taxon>
        <taxon>Actinomycetota</taxon>
        <taxon>Actinomycetes</taxon>
        <taxon>Mycobacteriales</taxon>
        <taxon>Mycobacteriaceae</taxon>
        <taxon>Mycolicibacterium</taxon>
    </lineage>
</organism>
<keyword evidence="5" id="KW-0614">Plasmid</keyword>